<name>A0A6J6F719_9ZZZZ</name>
<gene>
    <name evidence="1" type="ORF">UFOPK1726_01140</name>
</gene>
<sequence length="58" mass="6550">MMSDDVNKSSDRSDGHNESKKAIAKLNPFIESLNLAWFWHKGFTGASRPSWAAKARTR</sequence>
<accession>A0A6J6F719</accession>
<proteinExistence type="predicted"/>
<dbReference type="AlphaFoldDB" id="A0A6J6F719"/>
<dbReference type="EMBL" id="CAEZTT010000170">
    <property type="protein sequence ID" value="CAB4584540.1"/>
    <property type="molecule type" value="Genomic_DNA"/>
</dbReference>
<reference evidence="1" key="1">
    <citation type="submission" date="2020-05" db="EMBL/GenBank/DDBJ databases">
        <authorList>
            <person name="Chiriac C."/>
            <person name="Salcher M."/>
            <person name="Ghai R."/>
            <person name="Kavagutti S V."/>
        </authorList>
    </citation>
    <scope>NUCLEOTIDE SEQUENCE</scope>
</reference>
<protein>
    <submittedName>
        <fullName evidence="1">Unannotated protein</fullName>
    </submittedName>
</protein>
<organism evidence="1">
    <name type="scientific">freshwater metagenome</name>
    <dbReference type="NCBI Taxonomy" id="449393"/>
    <lineage>
        <taxon>unclassified sequences</taxon>
        <taxon>metagenomes</taxon>
        <taxon>ecological metagenomes</taxon>
    </lineage>
</organism>
<evidence type="ECO:0000313" key="1">
    <source>
        <dbReference type="EMBL" id="CAB4584540.1"/>
    </source>
</evidence>